<comment type="function">
    <text evidence="1">Directs RNA polymerase II nuclear import.</text>
</comment>
<comment type="similarity">
    <text evidence="4">Belongs to the IWR1/SLC7A6OS family.</text>
</comment>
<dbReference type="GO" id="GO:0032502">
    <property type="term" value="P:developmental process"/>
    <property type="evidence" value="ECO:0007669"/>
    <property type="project" value="TreeGrafter"/>
</dbReference>
<sequence>MTAIIRIKRNCSEDPLDAVLINCKKRKVDESTTEIQSDVSTVLNFAGTVTDSDDDVLKYIQRLTKSDAEEQYKKHKIDITNKLRFENRVNSVNSRYKIINSHRFSTPNLETNEDTDLNCTIVDVEAAEKNRDENESTTGNYVYDLYYTNSDDFGETDLNEFISVYPLSEGLVYGSARDNGYHYSESDNSEDSNAENHWKNDYPDESDVEDFEDPYEDDSIDEDATDAMKKVSLRRNEDLSSDDFEDDYNDCYNCDESCTP</sequence>
<reference evidence="13" key="1">
    <citation type="submission" date="2023-01" db="EMBL/GenBank/DDBJ databases">
        <title>Key to firefly adult light organ development and bioluminescence: homeobox transcription factors regulate luciferase expression and transportation to peroxisome.</title>
        <authorList>
            <person name="Fu X."/>
        </authorList>
    </citation>
    <scope>NUCLEOTIDE SEQUENCE [LARGE SCALE GENOMIC DNA]</scope>
</reference>
<evidence type="ECO:0000256" key="8">
    <source>
        <dbReference type="ARBA" id="ARBA00022927"/>
    </source>
</evidence>
<dbReference type="EMBL" id="JARPUR010000003">
    <property type="protein sequence ID" value="KAK4879652.1"/>
    <property type="molecule type" value="Genomic_DNA"/>
</dbReference>
<name>A0AAN7PYH6_9COLE</name>
<evidence type="ECO:0000256" key="10">
    <source>
        <dbReference type="SAM" id="MobiDB-lite"/>
    </source>
</evidence>
<dbReference type="GO" id="GO:0015031">
    <property type="term" value="P:protein transport"/>
    <property type="evidence" value="ECO:0007669"/>
    <property type="project" value="UniProtKB-KW"/>
</dbReference>
<comment type="subcellular location">
    <subcellularLocation>
        <location evidence="3">Cytoplasm</location>
    </subcellularLocation>
    <subcellularLocation>
        <location evidence="2">Nucleus</location>
    </subcellularLocation>
</comment>
<dbReference type="InterPro" id="IPR040218">
    <property type="entry name" value="SLC7A6OS"/>
</dbReference>
<evidence type="ECO:0000256" key="3">
    <source>
        <dbReference type="ARBA" id="ARBA00004496"/>
    </source>
</evidence>
<proteinExistence type="inferred from homology"/>
<dbReference type="InterPro" id="IPR013883">
    <property type="entry name" value="TF_Iwr1_dom"/>
</dbReference>
<protein>
    <recommendedName>
        <fullName evidence="5">Probable RNA polymerase II nuclear localization protein SLC7A6OS</fullName>
    </recommendedName>
</protein>
<evidence type="ECO:0000313" key="13">
    <source>
        <dbReference type="Proteomes" id="UP001353858"/>
    </source>
</evidence>
<gene>
    <name evidence="12" type="ORF">RN001_007798</name>
</gene>
<evidence type="ECO:0000256" key="9">
    <source>
        <dbReference type="ARBA" id="ARBA00023242"/>
    </source>
</evidence>
<evidence type="ECO:0000259" key="11">
    <source>
        <dbReference type="Pfam" id="PF08574"/>
    </source>
</evidence>
<dbReference type="AlphaFoldDB" id="A0AAN7PYH6"/>
<keyword evidence="13" id="KW-1185">Reference proteome</keyword>
<keyword evidence="9" id="KW-0539">Nucleus</keyword>
<evidence type="ECO:0000313" key="12">
    <source>
        <dbReference type="EMBL" id="KAK4879652.1"/>
    </source>
</evidence>
<feature type="region of interest" description="Disordered" evidence="10">
    <location>
        <begin position="182"/>
        <end position="227"/>
    </location>
</feature>
<evidence type="ECO:0000256" key="5">
    <source>
        <dbReference type="ARBA" id="ARBA00017036"/>
    </source>
</evidence>
<keyword evidence="6" id="KW-0813">Transport</keyword>
<dbReference type="PANTHER" id="PTHR31196:SF2">
    <property type="entry name" value="RNA POLYMERASE II NUCLEAR LOCALIZATION PROTEIN SLC7A6OS-RELATED"/>
    <property type="match status" value="1"/>
</dbReference>
<evidence type="ECO:0000256" key="2">
    <source>
        <dbReference type="ARBA" id="ARBA00004123"/>
    </source>
</evidence>
<keyword evidence="7" id="KW-0963">Cytoplasm</keyword>
<evidence type="ECO:0000256" key="1">
    <source>
        <dbReference type="ARBA" id="ARBA00003202"/>
    </source>
</evidence>
<evidence type="ECO:0000256" key="6">
    <source>
        <dbReference type="ARBA" id="ARBA00022448"/>
    </source>
</evidence>
<evidence type="ECO:0000256" key="7">
    <source>
        <dbReference type="ARBA" id="ARBA00022490"/>
    </source>
</evidence>
<dbReference type="Pfam" id="PF08574">
    <property type="entry name" value="Iwr1"/>
    <property type="match status" value="1"/>
</dbReference>
<dbReference type="PANTHER" id="PTHR31196">
    <property type="entry name" value="RNA POLYMERASE II NUCLEAR LOCALIZATION PROTEIN SLC7A6OS-RELATED"/>
    <property type="match status" value="1"/>
</dbReference>
<organism evidence="12 13">
    <name type="scientific">Aquatica leii</name>
    <dbReference type="NCBI Taxonomy" id="1421715"/>
    <lineage>
        <taxon>Eukaryota</taxon>
        <taxon>Metazoa</taxon>
        <taxon>Ecdysozoa</taxon>
        <taxon>Arthropoda</taxon>
        <taxon>Hexapoda</taxon>
        <taxon>Insecta</taxon>
        <taxon>Pterygota</taxon>
        <taxon>Neoptera</taxon>
        <taxon>Endopterygota</taxon>
        <taxon>Coleoptera</taxon>
        <taxon>Polyphaga</taxon>
        <taxon>Elateriformia</taxon>
        <taxon>Elateroidea</taxon>
        <taxon>Lampyridae</taxon>
        <taxon>Luciolinae</taxon>
        <taxon>Aquatica</taxon>
    </lineage>
</organism>
<feature type="compositionally biased region" description="Acidic residues" evidence="10">
    <location>
        <begin position="203"/>
        <end position="225"/>
    </location>
</feature>
<evidence type="ECO:0000256" key="4">
    <source>
        <dbReference type="ARBA" id="ARBA00010218"/>
    </source>
</evidence>
<accession>A0AAN7PYH6</accession>
<dbReference type="Proteomes" id="UP001353858">
    <property type="component" value="Unassembled WGS sequence"/>
</dbReference>
<dbReference type="GO" id="GO:0005634">
    <property type="term" value="C:nucleus"/>
    <property type="evidence" value="ECO:0007669"/>
    <property type="project" value="UniProtKB-SubCell"/>
</dbReference>
<dbReference type="GO" id="GO:0005737">
    <property type="term" value="C:cytoplasm"/>
    <property type="evidence" value="ECO:0007669"/>
    <property type="project" value="UniProtKB-SubCell"/>
</dbReference>
<feature type="domain" description="Transcription factor Iwr1" evidence="11">
    <location>
        <begin position="140"/>
        <end position="205"/>
    </location>
</feature>
<keyword evidence="8" id="KW-0653">Protein transport</keyword>
<comment type="caution">
    <text evidence="12">The sequence shown here is derived from an EMBL/GenBank/DDBJ whole genome shotgun (WGS) entry which is preliminary data.</text>
</comment>